<organism evidence="1 2">
    <name type="scientific">Shimwellia blattae (strain ATCC 29907 / DSM 4481 / JCM 1650 / NBRC 105725 / CDC 9005-74)</name>
    <name type="common">Escherichia blattae</name>
    <dbReference type="NCBI Taxonomy" id="630626"/>
    <lineage>
        <taxon>Bacteria</taxon>
        <taxon>Pseudomonadati</taxon>
        <taxon>Pseudomonadota</taxon>
        <taxon>Gammaproteobacteria</taxon>
        <taxon>Enterobacterales</taxon>
        <taxon>Enterobacteriaceae</taxon>
        <taxon>Shimwellia</taxon>
    </lineage>
</organism>
<dbReference type="PANTHER" id="PTHR35145:SF1">
    <property type="entry name" value="CYTOPLASMIC PROTEIN"/>
    <property type="match status" value="1"/>
</dbReference>
<dbReference type="SUPFAM" id="SSF142906">
    <property type="entry name" value="YjbR-like"/>
    <property type="match status" value="1"/>
</dbReference>
<dbReference type="KEGG" id="ebt:EBL_c19320"/>
<keyword evidence="2" id="KW-1185">Reference proteome</keyword>
<dbReference type="InterPro" id="IPR038056">
    <property type="entry name" value="YjbR-like_sf"/>
</dbReference>
<dbReference type="PATRIC" id="fig|630626.3.peg.1874"/>
<dbReference type="STRING" id="630626.EBL_c19320"/>
<dbReference type="HOGENOM" id="CLU_105851_3_0_6"/>
<dbReference type="RefSeq" id="WP_002440976.1">
    <property type="nucleotide sequence ID" value="NC_017910.1"/>
</dbReference>
<dbReference type="eggNOG" id="COG2315">
    <property type="taxonomic scope" value="Bacteria"/>
</dbReference>
<reference evidence="1 2" key="1">
    <citation type="journal article" date="2012" name="J. Bacteriol.">
        <title>Complete genome sequence of the B12-producing Shimwellia blattae strain DSM 4481, isolated from a cockroach.</title>
        <authorList>
            <person name="Brzuszkiewicz E."/>
            <person name="Waschkowitz T."/>
            <person name="Wiezer A."/>
            <person name="Daniel R."/>
        </authorList>
    </citation>
    <scope>NUCLEOTIDE SEQUENCE [LARGE SCALE GENOMIC DNA]</scope>
    <source>
        <strain evidence="2">ATCC 29907 / DSM 4481 / JCM 1650 / NBRC 105725 / CDC 9005-74</strain>
    </source>
</reference>
<accession>I2B920</accession>
<dbReference type="InterPro" id="IPR007351">
    <property type="entry name" value="YjbR"/>
</dbReference>
<dbReference type="OrthoDB" id="3194910at2"/>
<gene>
    <name evidence="1" type="ordered locus">EBL_c19320</name>
</gene>
<dbReference type="InterPro" id="IPR058532">
    <property type="entry name" value="YjbR/MT2646/Rv2570-like"/>
</dbReference>
<protein>
    <recommendedName>
        <fullName evidence="3">Cytoplasmic protein YjbR</fullName>
    </recommendedName>
</protein>
<accession>K6VF39</accession>
<evidence type="ECO:0000313" key="1">
    <source>
        <dbReference type="EMBL" id="AFJ47024.1"/>
    </source>
</evidence>
<dbReference type="Pfam" id="PF04237">
    <property type="entry name" value="YjbR"/>
    <property type="match status" value="1"/>
</dbReference>
<dbReference type="EMBL" id="CP001560">
    <property type="protein sequence ID" value="AFJ47024.1"/>
    <property type="molecule type" value="Genomic_DNA"/>
</dbReference>
<proteinExistence type="predicted"/>
<name>I2B920_SHIBC</name>
<dbReference type="Gene3D" id="3.90.1150.30">
    <property type="match status" value="1"/>
</dbReference>
<sequence>MQEISSLFQRRSVDIPALLAYGFTRHSEHYCYTTHLLNGQFRMQVTVSAAGEVDTTLTDTASGDEYILHKISRTTGAFVGAVREAWQQVLEDIAGHCFPVSVFKTGQACQVVDYIRTRYHHELEFLWPRFPDNAIFRRSDNQKWYGALLTTRPASLGLAGEGPIEILDLRMDPDAVIQLTDNVHYFPGFHMNKKHWITIVLDGPVASGEIFSRIDDSYQLAARK</sequence>
<dbReference type="Proteomes" id="UP000001955">
    <property type="component" value="Chromosome"/>
</dbReference>
<evidence type="ECO:0008006" key="3">
    <source>
        <dbReference type="Google" id="ProtNLM"/>
    </source>
</evidence>
<dbReference type="AlphaFoldDB" id="I2B920"/>
<evidence type="ECO:0000313" key="2">
    <source>
        <dbReference type="Proteomes" id="UP000001955"/>
    </source>
</evidence>
<dbReference type="PANTHER" id="PTHR35145">
    <property type="entry name" value="CYTOPLASMIC PROTEIN-RELATED"/>
    <property type="match status" value="1"/>
</dbReference>